<keyword evidence="3" id="KW-0564">Palmitate</keyword>
<gene>
    <name evidence="7" type="ORF">CKO42_20845</name>
</gene>
<name>A0A9X0WBV0_9GAMM</name>
<evidence type="ECO:0000256" key="4">
    <source>
        <dbReference type="ARBA" id="ARBA00023288"/>
    </source>
</evidence>
<evidence type="ECO:0000256" key="2">
    <source>
        <dbReference type="ARBA" id="ARBA00023136"/>
    </source>
</evidence>
<evidence type="ECO:0000259" key="6">
    <source>
        <dbReference type="Pfam" id="PF09864"/>
    </source>
</evidence>
<accession>A0A9X0WBV0</accession>
<dbReference type="Pfam" id="PF09864">
    <property type="entry name" value="MliC"/>
    <property type="match status" value="1"/>
</dbReference>
<dbReference type="EMBL" id="NRRY01000050">
    <property type="protein sequence ID" value="MBK1620832.1"/>
    <property type="molecule type" value="Genomic_DNA"/>
</dbReference>
<keyword evidence="4" id="KW-0449">Lipoprotein</keyword>
<dbReference type="InterPro" id="IPR039366">
    <property type="entry name" value="Pilotin"/>
</dbReference>
<dbReference type="AlphaFoldDB" id="A0A9X0WBV0"/>
<dbReference type="InterPro" id="IPR036328">
    <property type="entry name" value="MliC_sf"/>
</dbReference>
<keyword evidence="1" id="KW-0732">Signal</keyword>
<dbReference type="InterPro" id="IPR018660">
    <property type="entry name" value="MliC"/>
</dbReference>
<dbReference type="InterPro" id="IPR038670">
    <property type="entry name" value="HslJ-like_sf"/>
</dbReference>
<dbReference type="Pfam" id="PF09619">
    <property type="entry name" value="YscW"/>
    <property type="match status" value="1"/>
</dbReference>
<dbReference type="Gene3D" id="2.40.128.200">
    <property type="match status" value="1"/>
</dbReference>
<reference evidence="7 8" key="1">
    <citation type="journal article" date="2020" name="Microorganisms">
        <title>Osmotic Adaptation and Compatible Solute Biosynthesis of Phototrophic Bacteria as Revealed from Genome Analyses.</title>
        <authorList>
            <person name="Imhoff J.F."/>
            <person name="Rahn T."/>
            <person name="Kunzel S."/>
            <person name="Keller A."/>
            <person name="Neulinger S.C."/>
        </authorList>
    </citation>
    <scope>NUCLEOTIDE SEQUENCE [LARGE SCALE GENOMIC DNA]</scope>
    <source>
        <strain evidence="7 8">DSM 25653</strain>
    </source>
</reference>
<dbReference type="InterPro" id="IPR053147">
    <property type="entry name" value="Hsp_HslJ-like"/>
</dbReference>
<sequence>MTDLRVPVLIPLVLIPFLAAVLNPAAAEPATRTISGQLTYLQRIALTPDSLVVVEFRAKDDQALTDETRFGTEGRQVPLPFALQVPRNTSGQIRSAIWSGGRPAWISDPVAITADDEPLEVGTLRLQPITPMGFTTIMHCGETEIEIGAIDDHLRLRVDGKTIDLQPTPAASGAKFAAQDDPETFFWSQGNSALVSVAGEPLPECVAAVPVEQAPFRARGNEPGWNMTMSGEQIVLSLDYGTREIKAKLPEPVETNGTRVYSLPEQNLSIRISEHLCSDTMTGMPYPSTVALEIEDQRLTGCGGEPSTLLEGEEWTVRSLAGEPVPDEVSVTINFLENDRVAGSSGCNRFMGGYALTGEGLSFGQIAGTMMACPELQMQTEQRFLGLLQDVNRFEVTRDGGLRLITTDNARISAER</sequence>
<dbReference type="PANTHER" id="PTHR35535:SF1">
    <property type="entry name" value="HEAT SHOCK PROTEIN HSLJ"/>
    <property type="match status" value="1"/>
</dbReference>
<keyword evidence="8" id="KW-1185">Reference proteome</keyword>
<keyword evidence="2" id="KW-0472">Membrane</keyword>
<evidence type="ECO:0000313" key="7">
    <source>
        <dbReference type="EMBL" id="MBK1620832.1"/>
    </source>
</evidence>
<protein>
    <recommendedName>
        <fullName evidence="9">META domain-containing protein</fullName>
    </recommendedName>
</protein>
<evidence type="ECO:0000313" key="8">
    <source>
        <dbReference type="Proteomes" id="UP001138768"/>
    </source>
</evidence>
<dbReference type="Proteomes" id="UP001138768">
    <property type="component" value="Unassembled WGS sequence"/>
</dbReference>
<evidence type="ECO:0008006" key="9">
    <source>
        <dbReference type="Google" id="ProtNLM"/>
    </source>
</evidence>
<feature type="domain" description="DUF306" evidence="5">
    <location>
        <begin position="310"/>
        <end position="410"/>
    </location>
</feature>
<evidence type="ECO:0000259" key="5">
    <source>
        <dbReference type="Pfam" id="PF03724"/>
    </source>
</evidence>
<dbReference type="Gene3D" id="2.40.128.270">
    <property type="match status" value="1"/>
</dbReference>
<dbReference type="PANTHER" id="PTHR35535">
    <property type="entry name" value="HEAT SHOCK PROTEIN HSLJ"/>
    <property type="match status" value="1"/>
</dbReference>
<organism evidence="7 8">
    <name type="scientific">Lamprobacter modestohalophilus</name>
    <dbReference type="NCBI Taxonomy" id="1064514"/>
    <lineage>
        <taxon>Bacteria</taxon>
        <taxon>Pseudomonadati</taxon>
        <taxon>Pseudomonadota</taxon>
        <taxon>Gammaproteobacteria</taxon>
        <taxon>Chromatiales</taxon>
        <taxon>Chromatiaceae</taxon>
        <taxon>Lamprobacter</taxon>
    </lineage>
</organism>
<feature type="domain" description="C-type lysozyme inhibitor" evidence="6">
    <location>
        <begin position="140"/>
        <end position="199"/>
    </location>
</feature>
<evidence type="ECO:0000256" key="1">
    <source>
        <dbReference type="ARBA" id="ARBA00022729"/>
    </source>
</evidence>
<dbReference type="InterPro" id="IPR005184">
    <property type="entry name" value="DUF306_Meta_HslJ"/>
</dbReference>
<dbReference type="RefSeq" id="WP_200248319.1">
    <property type="nucleotide sequence ID" value="NZ_NRRY01000050.1"/>
</dbReference>
<dbReference type="Pfam" id="PF03724">
    <property type="entry name" value="META"/>
    <property type="match status" value="1"/>
</dbReference>
<proteinExistence type="predicted"/>
<dbReference type="SUPFAM" id="SSF141488">
    <property type="entry name" value="YdhA-like"/>
    <property type="match status" value="1"/>
</dbReference>
<evidence type="ECO:0000256" key="3">
    <source>
        <dbReference type="ARBA" id="ARBA00023139"/>
    </source>
</evidence>
<comment type="caution">
    <text evidence="7">The sequence shown here is derived from an EMBL/GenBank/DDBJ whole genome shotgun (WGS) entry which is preliminary data.</text>
</comment>